<dbReference type="CDD" id="cd05013">
    <property type="entry name" value="SIS_RpiR"/>
    <property type="match status" value="1"/>
</dbReference>
<organism evidence="6 7">
    <name type="scientific">Bosea vaviloviae</name>
    <dbReference type="NCBI Taxonomy" id="1526658"/>
    <lineage>
        <taxon>Bacteria</taxon>
        <taxon>Pseudomonadati</taxon>
        <taxon>Pseudomonadota</taxon>
        <taxon>Alphaproteobacteria</taxon>
        <taxon>Hyphomicrobiales</taxon>
        <taxon>Boseaceae</taxon>
        <taxon>Bosea</taxon>
    </lineage>
</organism>
<dbReference type="InterPro" id="IPR046348">
    <property type="entry name" value="SIS_dom_sf"/>
</dbReference>
<dbReference type="OrthoDB" id="9814005at2"/>
<evidence type="ECO:0000259" key="4">
    <source>
        <dbReference type="PROSITE" id="PS51071"/>
    </source>
</evidence>
<dbReference type="InterPro" id="IPR000281">
    <property type="entry name" value="HTH_RpiR"/>
</dbReference>
<dbReference type="GO" id="GO:0003677">
    <property type="term" value="F:DNA binding"/>
    <property type="evidence" value="ECO:0007669"/>
    <property type="project" value="UniProtKB-KW"/>
</dbReference>
<evidence type="ECO:0000259" key="5">
    <source>
        <dbReference type="PROSITE" id="PS51464"/>
    </source>
</evidence>
<dbReference type="SUPFAM" id="SSF46689">
    <property type="entry name" value="Homeodomain-like"/>
    <property type="match status" value="1"/>
</dbReference>
<dbReference type="PROSITE" id="PS51464">
    <property type="entry name" value="SIS"/>
    <property type="match status" value="1"/>
</dbReference>
<accession>A0A0N1F6E2</accession>
<dbReference type="Gene3D" id="1.10.10.10">
    <property type="entry name" value="Winged helix-like DNA-binding domain superfamily/Winged helix DNA-binding domain"/>
    <property type="match status" value="1"/>
</dbReference>
<dbReference type="Pfam" id="PF01418">
    <property type="entry name" value="HTH_6"/>
    <property type="match status" value="1"/>
</dbReference>
<comment type="caution">
    <text evidence="6">The sequence shown here is derived from an EMBL/GenBank/DDBJ whole genome shotgun (WGS) entry which is preliminary data.</text>
</comment>
<evidence type="ECO:0000256" key="3">
    <source>
        <dbReference type="ARBA" id="ARBA00023163"/>
    </source>
</evidence>
<dbReference type="EMBL" id="LGSZ01000028">
    <property type="protein sequence ID" value="KPH81704.1"/>
    <property type="molecule type" value="Genomic_DNA"/>
</dbReference>
<feature type="domain" description="SIS" evidence="5">
    <location>
        <begin position="141"/>
        <end position="280"/>
    </location>
</feature>
<feature type="domain" description="HTH rpiR-type" evidence="4">
    <location>
        <begin position="14"/>
        <end position="90"/>
    </location>
</feature>
<gene>
    <name evidence="6" type="ORF">AE618_08255</name>
</gene>
<dbReference type="RefSeq" id="WP_054208545.1">
    <property type="nucleotide sequence ID" value="NZ_LGSZ01000028.1"/>
</dbReference>
<reference evidence="6 7" key="1">
    <citation type="submission" date="2015-07" db="EMBL/GenBank/DDBJ databases">
        <title>Whole genome sequencing of Bosea vaviloviae isolated from cave pool.</title>
        <authorList>
            <person name="Tan N.E.H."/>
            <person name="Lee Y.P."/>
            <person name="Gan H.M."/>
            <person name="Barton H."/>
            <person name="Savka M.A."/>
        </authorList>
    </citation>
    <scope>NUCLEOTIDE SEQUENCE [LARGE SCALE GENOMIC DNA]</scope>
    <source>
        <strain evidence="6 7">SD260</strain>
    </source>
</reference>
<dbReference type="InterPro" id="IPR036388">
    <property type="entry name" value="WH-like_DNA-bd_sf"/>
</dbReference>
<keyword evidence="2" id="KW-0238">DNA-binding</keyword>
<dbReference type="Gene3D" id="3.40.50.10490">
    <property type="entry name" value="Glucose-6-phosphate isomerase like protein, domain 1"/>
    <property type="match status" value="1"/>
</dbReference>
<dbReference type="InterPro" id="IPR009057">
    <property type="entry name" value="Homeodomain-like_sf"/>
</dbReference>
<dbReference type="GO" id="GO:1901135">
    <property type="term" value="P:carbohydrate derivative metabolic process"/>
    <property type="evidence" value="ECO:0007669"/>
    <property type="project" value="InterPro"/>
</dbReference>
<dbReference type="PATRIC" id="fig|1526658.3.peg.2333"/>
<dbReference type="InterPro" id="IPR047640">
    <property type="entry name" value="RpiR-like"/>
</dbReference>
<dbReference type="InterPro" id="IPR001347">
    <property type="entry name" value="SIS_dom"/>
</dbReference>
<evidence type="ECO:0000313" key="6">
    <source>
        <dbReference type="EMBL" id="KPH81704.1"/>
    </source>
</evidence>
<dbReference type="SUPFAM" id="SSF53697">
    <property type="entry name" value="SIS domain"/>
    <property type="match status" value="1"/>
</dbReference>
<keyword evidence="3" id="KW-0804">Transcription</keyword>
<dbReference type="PANTHER" id="PTHR30514:SF20">
    <property type="entry name" value="TRANSCRIPTIONAL REGULATOR"/>
    <property type="match status" value="1"/>
</dbReference>
<evidence type="ECO:0000256" key="2">
    <source>
        <dbReference type="ARBA" id="ARBA00023125"/>
    </source>
</evidence>
<evidence type="ECO:0000313" key="7">
    <source>
        <dbReference type="Proteomes" id="UP000037822"/>
    </source>
</evidence>
<dbReference type="PANTHER" id="PTHR30514">
    <property type="entry name" value="GLUCOKINASE"/>
    <property type="match status" value="1"/>
</dbReference>
<dbReference type="PROSITE" id="PS51071">
    <property type="entry name" value="HTH_RPIR"/>
    <property type="match status" value="1"/>
</dbReference>
<dbReference type="Proteomes" id="UP000037822">
    <property type="component" value="Unassembled WGS sequence"/>
</dbReference>
<dbReference type="AlphaFoldDB" id="A0A0N1F6E2"/>
<keyword evidence="7" id="KW-1185">Reference proteome</keyword>
<keyword evidence="1" id="KW-0805">Transcription regulation</keyword>
<dbReference type="Pfam" id="PF01380">
    <property type="entry name" value="SIS"/>
    <property type="match status" value="1"/>
</dbReference>
<protein>
    <submittedName>
        <fullName evidence="6">RpiR family transcriptional regulator</fullName>
    </submittedName>
</protein>
<proteinExistence type="predicted"/>
<sequence length="293" mass="31457">MDDGSIPALPRDFDGLRSLILARRQSLPKRIAQVAAYALDNPDEIAFGTAASIADAAGVQPSTLVRFAQHLGFDGFTSLQSVFRERLRERNSSYEERLNALRADVGGNGANHRILEGFLTASGTSLDLMARSIDESALDRAIAALAGAETIYILARRRSFPIASYMAYALGKLGVRNQLVESAAGLSPEILSFATKRDVALAVSFSPYAAETIDEARLLFDRGVPVIAITDSAFSPLVQFATLWFEVAEADFGGFRTLSATMALSMALAVGIGEARRDGKPGKDRPRGKSPRS</sequence>
<name>A0A0N1F6E2_9HYPH</name>
<dbReference type="GO" id="GO:0003700">
    <property type="term" value="F:DNA-binding transcription factor activity"/>
    <property type="evidence" value="ECO:0007669"/>
    <property type="project" value="InterPro"/>
</dbReference>
<evidence type="ECO:0000256" key="1">
    <source>
        <dbReference type="ARBA" id="ARBA00023015"/>
    </source>
</evidence>
<dbReference type="GO" id="GO:0097367">
    <property type="term" value="F:carbohydrate derivative binding"/>
    <property type="evidence" value="ECO:0007669"/>
    <property type="project" value="InterPro"/>
</dbReference>
<dbReference type="InterPro" id="IPR035472">
    <property type="entry name" value="RpiR-like_SIS"/>
</dbReference>